<sequence>MASDYRGLYSTHILHSDSVPQPPCFDGNELGRVQHQHLRHDEQWLIQSHDLHGAIQREIEKERIRQEIIMSAILTRPALEAEVRRDLMMIETSVQRGSNLFPFGCPSRMGLDLSMRLPLAETMVEERFLDKRSMLLTPRHILNNMCEGGRSESLPFQRASTDMRTGRDSMAKESDVNKKNEIILEAKPIKNITGAKRASPGSGVNETQSDANLKKQKRVEEKWSCTLCQVTATSEHILNEHLKGKKHKTKEAALKVHKSRIEICTKQAAKPIRSSGTSDQVREVKLTPKSFTDGPPPPLQGNPNSDNLKKEELVLTQGQQKGEHKKETYKFWCELCQVGVLSEKVMKMHQQGKKHKRRLLQNQVVEKTVADELTAVKKSQQANAVCYGKFVLV</sequence>
<feature type="domain" description="U1-type" evidence="2">
    <location>
        <begin position="328"/>
        <end position="362"/>
    </location>
</feature>
<dbReference type="Proteomes" id="UP001567538">
    <property type="component" value="Unassembled WGS sequence"/>
</dbReference>
<dbReference type="InterPro" id="IPR013087">
    <property type="entry name" value="Znf_C2H2_type"/>
</dbReference>
<dbReference type="PANTHER" id="PTHR47487:SF8">
    <property type="entry name" value="OS08G0270900 PROTEIN"/>
    <property type="match status" value="1"/>
</dbReference>
<feature type="domain" description="U1-type" evidence="2">
    <location>
        <begin position="220"/>
        <end position="254"/>
    </location>
</feature>
<name>A0ABD1H1R7_SALDI</name>
<organism evidence="3 4">
    <name type="scientific">Salvia divinorum</name>
    <name type="common">Maria pastora</name>
    <name type="synonym">Diviner's sage</name>
    <dbReference type="NCBI Taxonomy" id="28513"/>
    <lineage>
        <taxon>Eukaryota</taxon>
        <taxon>Viridiplantae</taxon>
        <taxon>Streptophyta</taxon>
        <taxon>Embryophyta</taxon>
        <taxon>Tracheophyta</taxon>
        <taxon>Spermatophyta</taxon>
        <taxon>Magnoliopsida</taxon>
        <taxon>eudicotyledons</taxon>
        <taxon>Gunneridae</taxon>
        <taxon>Pentapetalae</taxon>
        <taxon>asterids</taxon>
        <taxon>lamiids</taxon>
        <taxon>Lamiales</taxon>
        <taxon>Lamiaceae</taxon>
        <taxon>Nepetoideae</taxon>
        <taxon>Mentheae</taxon>
        <taxon>Salviinae</taxon>
        <taxon>Salvia</taxon>
        <taxon>Salvia subgen. Calosphace</taxon>
    </lineage>
</organism>
<evidence type="ECO:0000256" key="1">
    <source>
        <dbReference type="SAM" id="MobiDB-lite"/>
    </source>
</evidence>
<accession>A0ABD1H1R7</accession>
<evidence type="ECO:0000313" key="4">
    <source>
        <dbReference type="Proteomes" id="UP001567538"/>
    </source>
</evidence>
<evidence type="ECO:0000259" key="2">
    <source>
        <dbReference type="SMART" id="SM00451"/>
    </source>
</evidence>
<feature type="region of interest" description="Disordered" evidence="1">
    <location>
        <begin position="269"/>
        <end position="307"/>
    </location>
</feature>
<dbReference type="SUPFAM" id="SSF57667">
    <property type="entry name" value="beta-beta-alpha zinc fingers"/>
    <property type="match status" value="2"/>
</dbReference>
<dbReference type="InterPro" id="IPR003604">
    <property type="entry name" value="Matrin/U1-like-C_Znf_C2H2"/>
</dbReference>
<dbReference type="SMART" id="SM00451">
    <property type="entry name" value="ZnF_U1"/>
    <property type="match status" value="2"/>
</dbReference>
<dbReference type="Gene3D" id="3.30.160.60">
    <property type="entry name" value="Classic Zinc Finger"/>
    <property type="match status" value="2"/>
</dbReference>
<dbReference type="PANTHER" id="PTHR47487">
    <property type="entry name" value="OS06G0651300 PROTEIN-RELATED"/>
    <property type="match status" value="1"/>
</dbReference>
<dbReference type="EMBL" id="JBEAFC010000007">
    <property type="protein sequence ID" value="KAL1548936.1"/>
    <property type="molecule type" value="Genomic_DNA"/>
</dbReference>
<comment type="caution">
    <text evidence="3">The sequence shown here is derived from an EMBL/GenBank/DDBJ whole genome shotgun (WGS) entry which is preliminary data.</text>
</comment>
<proteinExistence type="predicted"/>
<keyword evidence="4" id="KW-1185">Reference proteome</keyword>
<dbReference type="AlphaFoldDB" id="A0ABD1H1R7"/>
<dbReference type="InterPro" id="IPR036236">
    <property type="entry name" value="Znf_C2H2_sf"/>
</dbReference>
<feature type="compositionally biased region" description="Polar residues" evidence="1">
    <location>
        <begin position="202"/>
        <end position="211"/>
    </location>
</feature>
<protein>
    <recommendedName>
        <fullName evidence="2">U1-type domain-containing protein</fullName>
    </recommendedName>
</protein>
<evidence type="ECO:0000313" key="3">
    <source>
        <dbReference type="EMBL" id="KAL1548936.1"/>
    </source>
</evidence>
<gene>
    <name evidence="3" type="ORF">AAHA92_17109</name>
</gene>
<dbReference type="Pfam" id="PF12874">
    <property type="entry name" value="zf-met"/>
    <property type="match status" value="2"/>
</dbReference>
<feature type="region of interest" description="Disordered" evidence="1">
    <location>
        <begin position="194"/>
        <end position="213"/>
    </location>
</feature>
<reference evidence="3 4" key="1">
    <citation type="submission" date="2024-06" db="EMBL/GenBank/DDBJ databases">
        <title>A chromosome level genome sequence of Diviner's sage (Salvia divinorum).</title>
        <authorList>
            <person name="Ford S.A."/>
            <person name="Ro D.-K."/>
            <person name="Ness R.W."/>
            <person name="Phillips M.A."/>
        </authorList>
    </citation>
    <scope>NUCLEOTIDE SEQUENCE [LARGE SCALE GENOMIC DNA]</scope>
    <source>
        <strain evidence="3">SAF-2024a</strain>
        <tissue evidence="3">Leaf</tissue>
    </source>
</reference>